<evidence type="ECO:0000256" key="2">
    <source>
        <dbReference type="ARBA" id="ARBA00022448"/>
    </source>
</evidence>
<proteinExistence type="inferred from homology"/>
<protein>
    <recommendedName>
        <fullName evidence="9">V-type proton ATPase subunit G</fullName>
    </recommendedName>
</protein>
<evidence type="ECO:0000256" key="6">
    <source>
        <dbReference type="SAM" id="MobiDB-lite"/>
    </source>
</evidence>
<comment type="subunit">
    <text evidence="5">V-ATPase is a heteromultimeric enzyme made up of two complexes: the ATP-hydrolytic V1 complex and the proton translocation V0 complex. The V1 complex consists of three catalytic AB heterodimers that form a heterohexamer, three peripheral stalks each consisting of EG heterodimers, one central rotor including subunits D and F, and the regulatory subunits C and H. The proton translocation complex V0 consists of the proton transport subunit a, a ring of proteolipid subunits c9c'', rotary subunit d, subunits e and f, and the accessory subunits ATP6AP1/Ac45 and ATP6AP2/PRR.</text>
</comment>
<dbReference type="GO" id="GO:0046961">
    <property type="term" value="F:proton-transporting ATPase activity, rotational mechanism"/>
    <property type="evidence" value="ECO:0007669"/>
    <property type="project" value="InterPro"/>
</dbReference>
<dbReference type="Gene3D" id="1.20.5.2950">
    <property type="match status" value="1"/>
</dbReference>
<evidence type="ECO:0000313" key="8">
    <source>
        <dbReference type="Proteomes" id="UP000269945"/>
    </source>
</evidence>
<gene>
    <name evidence="7" type="ORF">BN2614_LOCUS1</name>
</gene>
<sequence length="128" mass="14762">MTTAIQLNRKCRKWVSEQVSEAHRPKNQRLKQAREAAQAEIEQYHLQREKEFKALEDAVWDPWAAAARKWRRRPRRRWPSSGPPSSRTGMKSCITSWPLSLTPGQKCMKITASMGRRGRSSSVLGLAF</sequence>
<evidence type="ECO:0000256" key="3">
    <source>
        <dbReference type="ARBA" id="ARBA00022781"/>
    </source>
</evidence>
<comment type="caution">
    <text evidence="7">The sequence shown here is derived from an EMBL/GenBank/DDBJ whole genome shotgun (WGS) entry which is preliminary data.</text>
</comment>
<evidence type="ECO:0008006" key="9">
    <source>
        <dbReference type="Google" id="ProtNLM"/>
    </source>
</evidence>
<dbReference type="Pfam" id="PF03179">
    <property type="entry name" value="V-ATPase_G"/>
    <property type="match status" value="1"/>
</dbReference>
<keyword evidence="8" id="KW-1185">Reference proteome</keyword>
<dbReference type="AlphaFoldDB" id="A0A9X9LWW7"/>
<keyword evidence="4" id="KW-0406">Ion transport</keyword>
<evidence type="ECO:0000256" key="1">
    <source>
        <dbReference type="ARBA" id="ARBA00010066"/>
    </source>
</evidence>
<keyword evidence="2" id="KW-0813">Transport</keyword>
<dbReference type="Proteomes" id="UP000269945">
    <property type="component" value="Unassembled WGS sequence"/>
</dbReference>
<dbReference type="InterPro" id="IPR005124">
    <property type="entry name" value="V-ATPase_G"/>
</dbReference>
<reference evidence="7 8" key="1">
    <citation type="submission" date="2018-10" db="EMBL/GenBank/DDBJ databases">
        <authorList>
            <person name="Ekblom R."/>
            <person name="Jareborg N."/>
        </authorList>
    </citation>
    <scope>NUCLEOTIDE SEQUENCE [LARGE SCALE GENOMIC DNA]</scope>
    <source>
        <tissue evidence="7">Muscle</tissue>
    </source>
</reference>
<comment type="similarity">
    <text evidence="1">Belongs to the V-ATPase G subunit family.</text>
</comment>
<dbReference type="GO" id="GO:0016471">
    <property type="term" value="C:vacuolar proton-transporting V-type ATPase complex"/>
    <property type="evidence" value="ECO:0007669"/>
    <property type="project" value="InterPro"/>
</dbReference>
<keyword evidence="3" id="KW-0375">Hydrogen ion transport</keyword>
<name>A0A9X9LWW7_GULGU</name>
<evidence type="ECO:0000313" key="7">
    <source>
        <dbReference type="EMBL" id="VCW98049.1"/>
    </source>
</evidence>
<evidence type="ECO:0000256" key="4">
    <source>
        <dbReference type="ARBA" id="ARBA00023065"/>
    </source>
</evidence>
<dbReference type="EMBL" id="CYRY02024160">
    <property type="protein sequence ID" value="VCW98049.1"/>
    <property type="molecule type" value="Genomic_DNA"/>
</dbReference>
<accession>A0A9X9LWW7</accession>
<organism evidence="7 8">
    <name type="scientific">Gulo gulo</name>
    <name type="common">Wolverine</name>
    <name type="synonym">Gluton</name>
    <dbReference type="NCBI Taxonomy" id="48420"/>
    <lineage>
        <taxon>Eukaryota</taxon>
        <taxon>Metazoa</taxon>
        <taxon>Chordata</taxon>
        <taxon>Craniata</taxon>
        <taxon>Vertebrata</taxon>
        <taxon>Euteleostomi</taxon>
        <taxon>Mammalia</taxon>
        <taxon>Eutheria</taxon>
        <taxon>Laurasiatheria</taxon>
        <taxon>Carnivora</taxon>
        <taxon>Caniformia</taxon>
        <taxon>Musteloidea</taxon>
        <taxon>Mustelidae</taxon>
        <taxon>Guloninae</taxon>
        <taxon>Gulo</taxon>
    </lineage>
</organism>
<feature type="region of interest" description="Disordered" evidence="6">
    <location>
        <begin position="71"/>
        <end position="94"/>
    </location>
</feature>
<evidence type="ECO:0000256" key="5">
    <source>
        <dbReference type="ARBA" id="ARBA00046696"/>
    </source>
</evidence>